<dbReference type="AlphaFoldDB" id="A0AA38Z826"/>
<accession>A0AA38Z826</accession>
<evidence type="ECO:0000313" key="4">
    <source>
        <dbReference type="Proteomes" id="UP001168098"/>
    </source>
</evidence>
<evidence type="ECO:0000313" key="1">
    <source>
        <dbReference type="EMBL" id="KAJ9684141.1"/>
    </source>
</evidence>
<organism evidence="1 4">
    <name type="scientific">Vitis rotundifolia</name>
    <name type="common">Muscadine grape</name>
    <dbReference type="NCBI Taxonomy" id="103349"/>
    <lineage>
        <taxon>Eukaryota</taxon>
        <taxon>Viridiplantae</taxon>
        <taxon>Streptophyta</taxon>
        <taxon>Embryophyta</taxon>
        <taxon>Tracheophyta</taxon>
        <taxon>Spermatophyta</taxon>
        <taxon>Magnoliopsida</taxon>
        <taxon>eudicotyledons</taxon>
        <taxon>Gunneridae</taxon>
        <taxon>Pentapetalae</taxon>
        <taxon>rosids</taxon>
        <taxon>Vitales</taxon>
        <taxon>Vitaceae</taxon>
        <taxon>Viteae</taxon>
        <taxon>Vitis</taxon>
    </lineage>
</organism>
<evidence type="ECO:0000313" key="3">
    <source>
        <dbReference type="EMBL" id="KAJ9684161.1"/>
    </source>
</evidence>
<protein>
    <submittedName>
        <fullName evidence="1">Uncharacterized protein</fullName>
    </submittedName>
</protein>
<sequence length="85" mass="9373">MVTDALVVKSLSTMSVVDLLNKSNINEVGGELEEKGVDSTMREALPVKTVTSLLTKKSKGLKMLKEAWLCEIFLENIAYTIAKKE</sequence>
<evidence type="ECO:0000313" key="2">
    <source>
        <dbReference type="EMBL" id="KAJ9684152.1"/>
    </source>
</evidence>
<comment type="caution">
    <text evidence="1">The sequence shown here is derived from an EMBL/GenBank/DDBJ whole genome shotgun (WGS) entry which is preliminary data.</text>
</comment>
<dbReference type="EMBL" id="JARBHA010000013">
    <property type="protein sequence ID" value="KAJ9684161.1"/>
    <property type="molecule type" value="Genomic_DNA"/>
</dbReference>
<dbReference type="EMBL" id="JARBHA010000013">
    <property type="protein sequence ID" value="KAJ9684141.1"/>
    <property type="molecule type" value="Genomic_DNA"/>
</dbReference>
<dbReference type="EMBL" id="JARBHA010000013">
    <property type="protein sequence ID" value="KAJ9684152.1"/>
    <property type="molecule type" value="Genomic_DNA"/>
</dbReference>
<dbReference type="Proteomes" id="UP001168098">
    <property type="component" value="Unassembled WGS sequence"/>
</dbReference>
<keyword evidence="4" id="KW-1185">Reference proteome</keyword>
<name>A0AA38Z826_VITRO</name>
<gene>
    <name evidence="1" type="ORF">PVL29_016569</name>
    <name evidence="2" type="ORF">PVL29_016576</name>
    <name evidence="3" type="ORF">PVL29_016583</name>
</gene>
<proteinExistence type="predicted"/>
<reference evidence="1 4" key="1">
    <citation type="journal article" date="2023" name="BMC Biotechnol.">
        <title>Vitis rotundifolia cv Carlos genome sequencing.</title>
        <authorList>
            <person name="Huff M."/>
            <person name="Hulse-Kemp A."/>
            <person name="Scheffler B."/>
            <person name="Youngblood R."/>
            <person name="Simpson S."/>
            <person name="Babiker E."/>
            <person name="Staton M."/>
        </authorList>
    </citation>
    <scope>NUCLEOTIDE SEQUENCE [LARGE SCALE GENOMIC DNA]</scope>
    <source>
        <tissue evidence="1">Leaf</tissue>
    </source>
</reference>